<feature type="transmembrane region" description="Helical" evidence="9">
    <location>
        <begin position="944"/>
        <end position="966"/>
    </location>
</feature>
<feature type="coiled-coil region" evidence="7">
    <location>
        <begin position="365"/>
        <end position="399"/>
    </location>
</feature>
<dbReference type="InterPro" id="IPR025692">
    <property type="entry name" value="MscS_IM_dom1"/>
</dbReference>
<keyword evidence="3" id="KW-1003">Cell membrane</keyword>
<dbReference type="Gene3D" id="3.30.70.100">
    <property type="match status" value="1"/>
</dbReference>
<feature type="transmembrane region" description="Helical" evidence="9">
    <location>
        <begin position="1144"/>
        <end position="1165"/>
    </location>
</feature>
<dbReference type="SUPFAM" id="SSF53850">
    <property type="entry name" value="Periplasmic binding protein-like II"/>
    <property type="match status" value="1"/>
</dbReference>
<dbReference type="Pfam" id="PF21082">
    <property type="entry name" value="MS_channel_3rd"/>
    <property type="match status" value="1"/>
</dbReference>
<sequence length="1376" mass="151058">MLKSLWPRLIAPLLALCSLSAAGAGADDPLQEWRKAHAEIRVAPDPEFAPIDSLDGGQQTGLAADYLRLVADRSGLRFRVVPVRSWADALQALRERRVDMLSSAFASPERADTALFSAPYLRLPCAAFVRRGSGIQRLDQIDEHRIGVAAQHVCHEALNTVAPKAQISAFPSTTRTLAALNQGEIEVLVGDLVTAQHAAARAGMREQLVVLGQIGSDEALGFAIRKDWPELKLILDAALADIDVSEESRLRQRWLKNLLPEADNDGADSIDALPPSLAAGIKTARQALAEAKNLDTLQTEAIKTLLDAAQADDDRANGLIDELRKQRAAGASAEADAQALEQSLLNDNTAALLAWRAGLSERASVSQLEAQRSQERAALADAQAAVAQLQTRVAGQHERPAQIRDELKQAQADAEKVREAAPADKDTAPALAEASRLRRQAALRLALVRIAQLEEELRSYEPRMRLESARLRQRQREVGERQHKVDALQSLILDRTRAMALGLSSRLQEEAAELAEGNEVLRDVARQNALYGEDLVRAVGHLAEVRENRDNYAQLRHETAQSLANTTERVKYSGVSEAVGLILLAERQKLPSVPVLKRKLAALQTELAQTRIALIQLRETADLLADPSVPVSAELKRLPQDQAGAGSTLRQTLYRLFATRAEVVPQLSLVQSRLADSLADAEQELAGLIKDTATLRDLLDARLLWTPSHAPVDRNLPLEVFSGASDMVQPGRWWEALRQTGRLAWARPLPVLSGLALVISLWLFRRRVPALLDTLAQPTRRIRTDRYRLSGQALLLSLAAAAPLPLLCWVAAGLIGRAGETGYPFADALSLALSGLIAPLYALEFLRWLNVDKGLAAAHFRWSQGRRQALDLLWRWLTAVYLPAQFLLSLYFYFGEQWANASLARLLFVSASLLLAWLCWRVLAPGALWAQRSGQTEPLRLRQLLRLLLTAHSLGLAGLAIAGYFLTAMALAAHFIESAIAFLAIATLNGMALRWLSLGERRLALKRMEDKRDDQAAARDDSELETRPEFAAEAEQITLASINQQTRRLLRALVIVVLAGVLLWVWSDVTPALAYLGDINAWKTSYTADGKAVTVHVTLRSLLFAAVSLMLTWIATRNIPGLLEIGVLRRLDVDAPTRYAITAVARYALAIVGTVLGLSLLGLRWGQLQWMAAALTVGLGFGLQEIFANFVSGLIVLFERPIRVGDVITIRGIEGTVTRIRTRATTVVDWDNKEVIIPNKTFITDQLTNWTLSDAVTRVVIKVGVAYQSNPEEVRGLLLELGRAHPKVLKEPGPNCWCVALGASTLDFELRVFVGNIFERSAVRNDLHGAVLREFRARGIDICFPQMDVWVREAEKMPEKPLAKAAAAEGEITPAP</sequence>
<dbReference type="Gene3D" id="3.40.190.10">
    <property type="entry name" value="Periplasmic binding protein-like II"/>
    <property type="match status" value="2"/>
</dbReference>
<evidence type="ECO:0000259" key="11">
    <source>
        <dbReference type="SMART" id="SM00062"/>
    </source>
</evidence>
<comment type="subcellular location">
    <subcellularLocation>
        <location evidence="1">Cell membrane</location>
        <topology evidence="1">Multi-pass membrane protein</topology>
    </subcellularLocation>
</comment>
<feature type="compositionally biased region" description="Basic and acidic residues" evidence="8">
    <location>
        <begin position="409"/>
        <end position="427"/>
    </location>
</feature>
<dbReference type="Pfam" id="PF12795">
    <property type="entry name" value="MscS_porin"/>
    <property type="match status" value="1"/>
</dbReference>
<evidence type="ECO:0000256" key="7">
    <source>
        <dbReference type="SAM" id="Coils"/>
    </source>
</evidence>
<dbReference type="InterPro" id="IPR024393">
    <property type="entry name" value="MscS_porin"/>
</dbReference>
<feature type="transmembrane region" description="Helical" evidence="9">
    <location>
        <begin position="1171"/>
        <end position="1198"/>
    </location>
</feature>
<feature type="region of interest" description="Disordered" evidence="8">
    <location>
        <begin position="409"/>
        <end position="429"/>
    </location>
</feature>
<comment type="similarity">
    <text evidence="2">Belongs to the MscS (TC 1.A.23) family.</text>
</comment>
<evidence type="ECO:0000256" key="10">
    <source>
        <dbReference type="SAM" id="SignalP"/>
    </source>
</evidence>
<dbReference type="PROSITE" id="PS01246">
    <property type="entry name" value="UPF0003"/>
    <property type="match status" value="1"/>
</dbReference>
<organism evidence="12 13">
    <name type="scientific">Tahibacter harae</name>
    <dbReference type="NCBI Taxonomy" id="2963937"/>
    <lineage>
        <taxon>Bacteria</taxon>
        <taxon>Pseudomonadati</taxon>
        <taxon>Pseudomonadota</taxon>
        <taxon>Gammaproteobacteria</taxon>
        <taxon>Lysobacterales</taxon>
        <taxon>Rhodanobacteraceae</taxon>
        <taxon>Tahibacter</taxon>
    </lineage>
</organism>
<feature type="transmembrane region" description="Helical" evidence="9">
    <location>
        <begin position="793"/>
        <end position="816"/>
    </location>
</feature>
<dbReference type="Pfam" id="PF12794">
    <property type="entry name" value="MscS_TM"/>
    <property type="match status" value="1"/>
</dbReference>
<dbReference type="InterPro" id="IPR023408">
    <property type="entry name" value="MscS_beta-dom_sf"/>
</dbReference>
<keyword evidence="6 9" id="KW-0472">Membrane</keyword>
<dbReference type="Pfam" id="PF00497">
    <property type="entry name" value="SBP_bac_3"/>
    <property type="match status" value="1"/>
</dbReference>
<dbReference type="InterPro" id="IPR049278">
    <property type="entry name" value="MS_channel_C"/>
</dbReference>
<evidence type="ECO:0000313" key="12">
    <source>
        <dbReference type="EMBL" id="MCQ4164751.1"/>
    </source>
</evidence>
<dbReference type="Gene3D" id="1.10.287.1260">
    <property type="match status" value="1"/>
</dbReference>
<name>A0ABT1QR67_9GAMM</name>
<proteinExistence type="inferred from homology"/>
<dbReference type="InterPro" id="IPR010920">
    <property type="entry name" value="LSM_dom_sf"/>
</dbReference>
<accession>A0ABT1QR67</accession>
<dbReference type="Proteomes" id="UP001165498">
    <property type="component" value="Unassembled WGS sequence"/>
</dbReference>
<dbReference type="InterPro" id="IPR006686">
    <property type="entry name" value="MscS_channel_CS"/>
</dbReference>
<dbReference type="Gene3D" id="2.30.30.60">
    <property type="match status" value="1"/>
</dbReference>
<dbReference type="PANTHER" id="PTHR30347">
    <property type="entry name" value="POTASSIUM CHANNEL RELATED"/>
    <property type="match status" value="1"/>
</dbReference>
<reference evidence="12" key="1">
    <citation type="submission" date="2022-07" db="EMBL/GenBank/DDBJ databases">
        <title>Tahibacter sp., a new gammaproteobacterium isolated from the silt sample collected at pig farm.</title>
        <authorList>
            <person name="Chen H."/>
        </authorList>
    </citation>
    <scope>NUCLEOTIDE SEQUENCE</scope>
    <source>
        <strain evidence="12">P2K</strain>
    </source>
</reference>
<evidence type="ECO:0000256" key="1">
    <source>
        <dbReference type="ARBA" id="ARBA00004651"/>
    </source>
</evidence>
<dbReference type="SUPFAM" id="SSF82861">
    <property type="entry name" value="Mechanosensitive channel protein MscS (YggB), transmembrane region"/>
    <property type="match status" value="1"/>
</dbReference>
<dbReference type="SUPFAM" id="SSF82689">
    <property type="entry name" value="Mechanosensitive channel protein MscS (YggB), C-terminal domain"/>
    <property type="match status" value="1"/>
</dbReference>
<feature type="signal peptide" evidence="10">
    <location>
        <begin position="1"/>
        <end position="26"/>
    </location>
</feature>
<dbReference type="RefSeq" id="WP_255913663.1">
    <property type="nucleotide sequence ID" value="NZ_JANFQO010000006.1"/>
</dbReference>
<feature type="transmembrane region" description="Helical" evidence="9">
    <location>
        <begin position="972"/>
        <end position="996"/>
    </location>
</feature>
<dbReference type="InterPro" id="IPR011066">
    <property type="entry name" value="MscS_channel_C_sf"/>
</dbReference>
<dbReference type="PANTHER" id="PTHR30347:SF1">
    <property type="entry name" value="MECHANOSENSITIVE CHANNEL MSCK"/>
    <property type="match status" value="1"/>
</dbReference>
<keyword evidence="5 9" id="KW-1133">Transmembrane helix</keyword>
<comment type="caution">
    <text evidence="12">The sequence shown here is derived from an EMBL/GenBank/DDBJ whole genome shotgun (WGS) entry which is preliminary data.</text>
</comment>
<evidence type="ECO:0000256" key="5">
    <source>
        <dbReference type="ARBA" id="ARBA00022989"/>
    </source>
</evidence>
<evidence type="ECO:0000313" key="13">
    <source>
        <dbReference type="Proteomes" id="UP001165498"/>
    </source>
</evidence>
<gene>
    <name evidence="12" type="ORF">NM961_08515</name>
</gene>
<evidence type="ECO:0000256" key="3">
    <source>
        <dbReference type="ARBA" id="ARBA00022475"/>
    </source>
</evidence>
<keyword evidence="4 9" id="KW-0812">Transmembrane</keyword>
<dbReference type="InterPro" id="IPR052702">
    <property type="entry name" value="MscS-like_channel"/>
</dbReference>
<evidence type="ECO:0000256" key="4">
    <source>
        <dbReference type="ARBA" id="ARBA00022692"/>
    </source>
</evidence>
<evidence type="ECO:0000256" key="8">
    <source>
        <dbReference type="SAM" id="MobiDB-lite"/>
    </source>
</evidence>
<dbReference type="CDD" id="cd01007">
    <property type="entry name" value="PBP2_BvgS_HisK_like"/>
    <property type="match status" value="1"/>
</dbReference>
<feature type="transmembrane region" description="Helical" evidence="9">
    <location>
        <begin position="828"/>
        <end position="851"/>
    </location>
</feature>
<dbReference type="EMBL" id="JANFQO010000006">
    <property type="protein sequence ID" value="MCQ4164751.1"/>
    <property type="molecule type" value="Genomic_DNA"/>
</dbReference>
<dbReference type="Pfam" id="PF00924">
    <property type="entry name" value="MS_channel_2nd"/>
    <property type="match status" value="1"/>
</dbReference>
<feature type="transmembrane region" description="Helical" evidence="9">
    <location>
        <begin position="872"/>
        <end position="894"/>
    </location>
</feature>
<feature type="transmembrane region" description="Helical" evidence="9">
    <location>
        <begin position="1102"/>
        <end position="1123"/>
    </location>
</feature>
<dbReference type="InterPro" id="IPR001638">
    <property type="entry name" value="Solute-binding_3/MltF_N"/>
</dbReference>
<protein>
    <submittedName>
        <fullName evidence="12">Mechanosensitive ion channel</fullName>
    </submittedName>
</protein>
<feature type="chain" id="PRO_5047372470" evidence="10">
    <location>
        <begin position="27"/>
        <end position="1376"/>
    </location>
</feature>
<feature type="domain" description="Solute-binding protein family 3/N-terminal" evidence="11">
    <location>
        <begin position="39"/>
        <end position="258"/>
    </location>
</feature>
<dbReference type="InterPro" id="IPR006685">
    <property type="entry name" value="MscS_channel_2nd"/>
</dbReference>
<feature type="transmembrane region" description="Helical" evidence="9">
    <location>
        <begin position="745"/>
        <end position="764"/>
    </location>
</feature>
<evidence type="ECO:0000256" key="6">
    <source>
        <dbReference type="ARBA" id="ARBA00023136"/>
    </source>
</evidence>
<keyword evidence="13" id="KW-1185">Reference proteome</keyword>
<keyword evidence="10" id="KW-0732">Signal</keyword>
<evidence type="ECO:0000256" key="9">
    <source>
        <dbReference type="SAM" id="Phobius"/>
    </source>
</evidence>
<evidence type="ECO:0000256" key="2">
    <source>
        <dbReference type="ARBA" id="ARBA00008017"/>
    </source>
</evidence>
<dbReference type="InterPro" id="IPR011014">
    <property type="entry name" value="MscS_channel_TM-2"/>
</dbReference>
<feature type="transmembrane region" description="Helical" evidence="9">
    <location>
        <begin position="906"/>
        <end position="923"/>
    </location>
</feature>
<dbReference type="SUPFAM" id="SSF50182">
    <property type="entry name" value="Sm-like ribonucleoproteins"/>
    <property type="match status" value="1"/>
</dbReference>
<feature type="transmembrane region" description="Helical" evidence="9">
    <location>
        <begin position="1049"/>
        <end position="1067"/>
    </location>
</feature>
<keyword evidence="7" id="KW-0175">Coiled coil</keyword>
<dbReference type="SMART" id="SM00062">
    <property type="entry name" value="PBPb"/>
    <property type="match status" value="1"/>
</dbReference>